<dbReference type="SMART" id="SM01163">
    <property type="entry name" value="DUF1785"/>
    <property type="match status" value="1"/>
</dbReference>
<keyword evidence="4" id="KW-1185">Reference proteome</keyword>
<dbReference type="Gene3D" id="2.170.260.10">
    <property type="entry name" value="paz domain"/>
    <property type="match status" value="1"/>
</dbReference>
<dbReference type="InterPro" id="IPR014811">
    <property type="entry name" value="ArgoL1"/>
</dbReference>
<dbReference type="SUPFAM" id="SSF101690">
    <property type="entry name" value="PAZ domain"/>
    <property type="match status" value="1"/>
</dbReference>
<evidence type="ECO:0000259" key="1">
    <source>
        <dbReference type="SMART" id="SM00950"/>
    </source>
</evidence>
<dbReference type="Pfam" id="PF16486">
    <property type="entry name" value="ArgoN"/>
    <property type="match status" value="1"/>
</dbReference>
<evidence type="ECO:0000313" key="3">
    <source>
        <dbReference type="EMBL" id="KAH7114007.1"/>
    </source>
</evidence>
<dbReference type="InterPro" id="IPR036397">
    <property type="entry name" value="RNaseH_sf"/>
</dbReference>
<dbReference type="InterPro" id="IPR012337">
    <property type="entry name" value="RNaseH-like_sf"/>
</dbReference>
<proteinExistence type="predicted"/>
<feature type="domain" description="Piwi" evidence="1">
    <location>
        <begin position="416"/>
        <end position="635"/>
    </location>
</feature>
<organism evidence="3 4">
    <name type="scientific">Dactylonectria macrodidyma</name>
    <dbReference type="NCBI Taxonomy" id="307937"/>
    <lineage>
        <taxon>Eukaryota</taxon>
        <taxon>Fungi</taxon>
        <taxon>Dikarya</taxon>
        <taxon>Ascomycota</taxon>
        <taxon>Pezizomycotina</taxon>
        <taxon>Sordariomycetes</taxon>
        <taxon>Hypocreomycetidae</taxon>
        <taxon>Hypocreales</taxon>
        <taxon>Nectriaceae</taxon>
        <taxon>Dactylonectria</taxon>
    </lineage>
</organism>
<dbReference type="Proteomes" id="UP000738349">
    <property type="component" value="Unassembled WGS sequence"/>
</dbReference>
<dbReference type="SMART" id="SM00950">
    <property type="entry name" value="Piwi"/>
    <property type="match status" value="1"/>
</dbReference>
<dbReference type="Pfam" id="PF02171">
    <property type="entry name" value="Piwi"/>
    <property type="match status" value="1"/>
</dbReference>
<dbReference type="SUPFAM" id="SSF53098">
    <property type="entry name" value="Ribonuclease H-like"/>
    <property type="match status" value="1"/>
</dbReference>
<reference evidence="3" key="1">
    <citation type="journal article" date="2021" name="Nat. Commun.">
        <title>Genetic determinants of endophytism in the Arabidopsis root mycobiome.</title>
        <authorList>
            <person name="Mesny F."/>
            <person name="Miyauchi S."/>
            <person name="Thiergart T."/>
            <person name="Pickel B."/>
            <person name="Atanasova L."/>
            <person name="Karlsson M."/>
            <person name="Huettel B."/>
            <person name="Barry K.W."/>
            <person name="Haridas S."/>
            <person name="Chen C."/>
            <person name="Bauer D."/>
            <person name="Andreopoulos W."/>
            <person name="Pangilinan J."/>
            <person name="LaButti K."/>
            <person name="Riley R."/>
            <person name="Lipzen A."/>
            <person name="Clum A."/>
            <person name="Drula E."/>
            <person name="Henrissat B."/>
            <person name="Kohler A."/>
            <person name="Grigoriev I.V."/>
            <person name="Martin F.M."/>
            <person name="Hacquard S."/>
        </authorList>
    </citation>
    <scope>NUCLEOTIDE SEQUENCE</scope>
    <source>
        <strain evidence="3">MPI-CAGE-AT-0147</strain>
    </source>
</reference>
<evidence type="ECO:0000259" key="2">
    <source>
        <dbReference type="SMART" id="SM01163"/>
    </source>
</evidence>
<evidence type="ECO:0000313" key="4">
    <source>
        <dbReference type="Proteomes" id="UP000738349"/>
    </source>
</evidence>
<dbReference type="Pfam" id="PF08699">
    <property type="entry name" value="ArgoL1"/>
    <property type="match status" value="1"/>
</dbReference>
<dbReference type="OrthoDB" id="10252740at2759"/>
<gene>
    <name evidence="3" type="ORF">EDB81DRAFT_848614</name>
</gene>
<protein>
    <submittedName>
        <fullName evidence="3">Ribonuclease H-like domain-containing protein</fullName>
    </submittedName>
</protein>
<comment type="caution">
    <text evidence="3">The sequence shown here is derived from an EMBL/GenBank/DDBJ whole genome shotgun (WGS) entry which is preliminary data.</text>
</comment>
<accession>A0A9P9D7Q8</accession>
<dbReference type="InterPro" id="IPR036085">
    <property type="entry name" value="PAZ_dom_sf"/>
</dbReference>
<feature type="domain" description="Argonaute linker 1" evidence="2">
    <location>
        <begin position="125"/>
        <end position="179"/>
    </location>
</feature>
<dbReference type="InterPro" id="IPR032474">
    <property type="entry name" value="Argonaute_N"/>
</dbReference>
<dbReference type="AlphaFoldDB" id="A0A9P9D7Q8"/>
<dbReference type="GO" id="GO:0003676">
    <property type="term" value="F:nucleic acid binding"/>
    <property type="evidence" value="ECO:0007669"/>
    <property type="project" value="InterPro"/>
</dbReference>
<dbReference type="PANTHER" id="PTHR22891">
    <property type="entry name" value="EUKARYOTIC TRANSLATION INITIATION FACTOR 2C"/>
    <property type="match status" value="1"/>
</dbReference>
<dbReference type="Gene3D" id="3.30.420.10">
    <property type="entry name" value="Ribonuclease H-like superfamily/Ribonuclease H"/>
    <property type="match status" value="1"/>
</dbReference>
<name>A0A9P9D7Q8_9HYPO</name>
<sequence>MTPPQSLLLHSYDLSISPTPVGRKLTQIVRLLLEAEEMTYLRQGIVSDFKSSLISREKLPQDEMIVHVAYRAEGEDEPKANPTVCKLTEFLTGVHLTAHHDDQSPMIQALNILLKHHSKESGNVATIGASKTFSHSHDETRFDLGSGLHAIRGFFASVRAATGRVLVNVNVSHATFYQAGQWDALMSAFMQSGSPHALQKFPKKILKRHSQIKTIFALASLNDGQAQSLENHCKGNEPGKGSASSTGGAYITVYDFFARRRRELNIATFLDTKPRFSTAYGIQLKRTDLPVVNVGTRKSPTYRPPELNPAQTQGMIQFAVRKPADNARSIVEKGLQVIYQKTPAPVQFGSWNISNIIFNKATKLGLSEAIATFGRALRVVSIDADRPITVQRLLLKDIDDPTLDVKLAGAAKALRLLFFILPETNTLLYNCIKLLSDDQQMANVSLKFNLKLGVPNQLVDDARLSILREDKTMVASLDRLLAQWPAILRIQSEPRREMVSDLEYMLRKTTDIGLRDGLFAADRKRGLPCFMIIIVGKRRHTYFYPTREADSDRSSNPKPGDVVDQGVTEACRTTRPAHYKYSRNLPPTYSSVAGIIEDLIYAMCYTLRRAIKAVSICMPAYYADILCERARCYLSNVFDPSTHSAAASTDSIQVIRASEDDLRIHENLRDTMFYIQEVSNGI</sequence>
<dbReference type="InterPro" id="IPR003165">
    <property type="entry name" value="Piwi"/>
</dbReference>
<dbReference type="EMBL" id="JAGMUV010000033">
    <property type="protein sequence ID" value="KAH7114007.1"/>
    <property type="molecule type" value="Genomic_DNA"/>
</dbReference>